<proteinExistence type="predicted"/>
<organism evidence="5 6">
    <name type="scientific">Ideonella azotifigens</name>
    <dbReference type="NCBI Taxonomy" id="513160"/>
    <lineage>
        <taxon>Bacteria</taxon>
        <taxon>Pseudomonadati</taxon>
        <taxon>Pseudomonadota</taxon>
        <taxon>Betaproteobacteria</taxon>
        <taxon>Burkholderiales</taxon>
        <taxon>Sphaerotilaceae</taxon>
        <taxon>Ideonella</taxon>
    </lineage>
</organism>
<comment type="caution">
    <text evidence="5">The sequence shown here is derived from an EMBL/GenBank/DDBJ whole genome shotgun (WGS) entry which is preliminary data.</text>
</comment>
<keyword evidence="4" id="KW-0732">Signal</keyword>
<dbReference type="Proteomes" id="UP001500279">
    <property type="component" value="Unassembled WGS sequence"/>
</dbReference>
<protein>
    <recommendedName>
        <fullName evidence="7">Acetylhydrolase</fullName>
    </recommendedName>
</protein>
<dbReference type="PANTHER" id="PTHR10272:SF0">
    <property type="entry name" value="PLATELET-ACTIVATING FACTOR ACETYLHYDROLASE"/>
    <property type="match status" value="1"/>
</dbReference>
<keyword evidence="6" id="KW-1185">Reference proteome</keyword>
<keyword evidence="3" id="KW-0443">Lipid metabolism</keyword>
<accession>A0ABN1K275</accession>
<name>A0ABN1K275_9BURK</name>
<dbReference type="SUPFAM" id="SSF53474">
    <property type="entry name" value="alpha/beta-Hydrolases"/>
    <property type="match status" value="1"/>
</dbReference>
<dbReference type="PANTHER" id="PTHR10272">
    <property type="entry name" value="PLATELET-ACTIVATING FACTOR ACETYLHYDROLASE"/>
    <property type="match status" value="1"/>
</dbReference>
<gene>
    <name evidence="5" type="ORF">GCM10009107_27010</name>
</gene>
<reference evidence="5 6" key="1">
    <citation type="journal article" date="2019" name="Int. J. Syst. Evol. Microbiol.">
        <title>The Global Catalogue of Microorganisms (GCM) 10K type strain sequencing project: providing services to taxonomists for standard genome sequencing and annotation.</title>
        <authorList>
            <consortium name="The Broad Institute Genomics Platform"/>
            <consortium name="The Broad Institute Genome Sequencing Center for Infectious Disease"/>
            <person name="Wu L."/>
            <person name="Ma J."/>
        </authorList>
    </citation>
    <scope>NUCLEOTIDE SEQUENCE [LARGE SCALE GENOMIC DNA]</scope>
    <source>
        <strain evidence="5 6">JCM 15503</strain>
    </source>
</reference>
<evidence type="ECO:0000256" key="1">
    <source>
        <dbReference type="ARBA" id="ARBA00022801"/>
    </source>
</evidence>
<keyword evidence="1" id="KW-0378">Hydrolase</keyword>
<dbReference type="RefSeq" id="WP_141290088.1">
    <property type="nucleotide sequence ID" value="NZ_BAAAEW010000016.1"/>
</dbReference>
<keyword evidence="2" id="KW-0442">Lipid degradation</keyword>
<evidence type="ECO:0000256" key="2">
    <source>
        <dbReference type="ARBA" id="ARBA00022963"/>
    </source>
</evidence>
<evidence type="ECO:0008006" key="7">
    <source>
        <dbReference type="Google" id="ProtNLM"/>
    </source>
</evidence>
<evidence type="ECO:0000313" key="5">
    <source>
        <dbReference type="EMBL" id="GAA0752837.1"/>
    </source>
</evidence>
<evidence type="ECO:0000256" key="4">
    <source>
        <dbReference type="SAM" id="SignalP"/>
    </source>
</evidence>
<feature type="chain" id="PRO_5046569540" description="Acetylhydrolase" evidence="4">
    <location>
        <begin position="26"/>
        <end position="337"/>
    </location>
</feature>
<evidence type="ECO:0000313" key="6">
    <source>
        <dbReference type="Proteomes" id="UP001500279"/>
    </source>
</evidence>
<sequence length="337" mass="36299">MKRGLAKVWMGMCLALAAAGEPAWAETAQPMAVPPVAALPVQIAPTGDYETRDLDWFDATRDRAVPARLYLPKAEAGAAPVPLLVFSHGLGGTRQGYSYLGRYLAAHGVASLHVQHVGSDGSIWTGNLMLLAFRMQSAAMEREAMARVQDLHFALDQALAAPEWAGRLDANKVVVAGHSYGANTAMLAAGAQIWRDGKQLPLRDARFKAALLLSSPPFYGEGSPVGIVGKMDVPALHITTAEDEIKVPGYHSPPSDRIAVFEAMGSEHKALAVFEQGSHGIFTDRIVAGGEALNQQVKQATQELALDFVQQVFGLQPVALASWHERYKSLLARFELR</sequence>
<dbReference type="EMBL" id="BAAAEW010000016">
    <property type="protein sequence ID" value="GAA0752837.1"/>
    <property type="molecule type" value="Genomic_DNA"/>
</dbReference>
<dbReference type="Pfam" id="PF03403">
    <property type="entry name" value="PAF-AH_p_II"/>
    <property type="match status" value="1"/>
</dbReference>
<dbReference type="InterPro" id="IPR029058">
    <property type="entry name" value="AB_hydrolase_fold"/>
</dbReference>
<dbReference type="Gene3D" id="3.40.50.1820">
    <property type="entry name" value="alpha/beta hydrolase"/>
    <property type="match status" value="1"/>
</dbReference>
<evidence type="ECO:0000256" key="3">
    <source>
        <dbReference type="ARBA" id="ARBA00023098"/>
    </source>
</evidence>
<feature type="signal peptide" evidence="4">
    <location>
        <begin position="1"/>
        <end position="25"/>
    </location>
</feature>